<dbReference type="Proteomes" id="UP000255317">
    <property type="component" value="Unassembled WGS sequence"/>
</dbReference>
<proteinExistence type="predicted"/>
<feature type="transmembrane region" description="Helical" evidence="1">
    <location>
        <begin position="88"/>
        <end position="108"/>
    </location>
</feature>
<accession>A0A370Q8T7</accession>
<name>A0A370Q8T7_9FLAO</name>
<feature type="transmembrane region" description="Helical" evidence="1">
    <location>
        <begin position="181"/>
        <end position="203"/>
    </location>
</feature>
<feature type="transmembrane region" description="Helical" evidence="1">
    <location>
        <begin position="147"/>
        <end position="169"/>
    </location>
</feature>
<protein>
    <recommendedName>
        <fullName evidence="4">YhhN-like protein</fullName>
    </recommendedName>
</protein>
<feature type="transmembrane region" description="Helical" evidence="1">
    <location>
        <begin position="115"/>
        <end position="135"/>
    </location>
</feature>
<evidence type="ECO:0000256" key="1">
    <source>
        <dbReference type="SAM" id="Phobius"/>
    </source>
</evidence>
<dbReference type="EMBL" id="QRAO01000004">
    <property type="protein sequence ID" value="RDK84729.1"/>
    <property type="molecule type" value="Genomic_DNA"/>
</dbReference>
<comment type="caution">
    <text evidence="2">The sequence shown here is derived from an EMBL/GenBank/DDBJ whole genome shotgun (WGS) entry which is preliminary data.</text>
</comment>
<reference evidence="2 3" key="1">
    <citation type="submission" date="2018-07" db="EMBL/GenBank/DDBJ databases">
        <title>Genomic Encyclopedia of Type Strains, Phase IV (KMG-IV): sequencing the most valuable type-strain genomes for metagenomic binning, comparative biology and taxonomic classification.</title>
        <authorList>
            <person name="Goeker M."/>
        </authorList>
    </citation>
    <scope>NUCLEOTIDE SEQUENCE [LARGE SCALE GENOMIC DNA]</scope>
    <source>
        <strain evidence="2 3">DSM 101478</strain>
    </source>
</reference>
<dbReference type="AlphaFoldDB" id="A0A370Q8T7"/>
<evidence type="ECO:0008006" key="4">
    <source>
        <dbReference type="Google" id="ProtNLM"/>
    </source>
</evidence>
<feature type="transmembrane region" description="Helical" evidence="1">
    <location>
        <begin position="209"/>
        <end position="230"/>
    </location>
</feature>
<keyword evidence="3" id="KW-1185">Reference proteome</keyword>
<sequence>MDMGTKQPLQYKKTLLAVSVLLLLASVTVHYLGNYPVYRLLRGVISFTFLAILFSYHKKNTNPLLATFLILYGTSSVITIWYENATLGFISLILNFIAYLFLIRAVWLKATFKNLGIALTLVFIVLIIINAYLLYEFITMMRDFANGGLNYASMLLGAMALVVVSFLALLYNHTYNSKPSLVFTIAVFMFVFAEIFRAIGYYGFGFDNIPVYIARILLILGSGMIVHFALMPKKNNESLSCKLL</sequence>
<keyword evidence="1" id="KW-0812">Transmembrane</keyword>
<keyword evidence="1" id="KW-1133">Transmembrane helix</keyword>
<organism evidence="2 3">
    <name type="scientific">Marinirhabdus gelatinilytica</name>
    <dbReference type="NCBI Taxonomy" id="1703343"/>
    <lineage>
        <taxon>Bacteria</taxon>
        <taxon>Pseudomonadati</taxon>
        <taxon>Bacteroidota</taxon>
        <taxon>Flavobacteriia</taxon>
        <taxon>Flavobacteriales</taxon>
        <taxon>Flavobacteriaceae</taxon>
    </lineage>
</organism>
<evidence type="ECO:0000313" key="2">
    <source>
        <dbReference type="EMBL" id="RDK84729.1"/>
    </source>
</evidence>
<feature type="transmembrane region" description="Helical" evidence="1">
    <location>
        <begin position="39"/>
        <end position="56"/>
    </location>
</feature>
<gene>
    <name evidence="2" type="ORF">C8D94_104102</name>
</gene>
<keyword evidence="1" id="KW-0472">Membrane</keyword>
<evidence type="ECO:0000313" key="3">
    <source>
        <dbReference type="Proteomes" id="UP000255317"/>
    </source>
</evidence>
<feature type="transmembrane region" description="Helical" evidence="1">
    <location>
        <begin position="63"/>
        <end position="82"/>
    </location>
</feature>